<sequence length="143" mass="16875">MEEHKEHLRQQLCFLFYVSSKEIIKKYTQYLNEFDLTFTGYITLVSIKEDEYVNIKTLGDRIYLNSGTLTPLIKKLEAKSLVKKARLESDERNMSISLTEKGKEVREQLFDVSRKVYKDLDIEDDNAQDLINSLNNLLENNFR</sequence>
<dbReference type="GO" id="GO:0005737">
    <property type="term" value="C:cytoplasm"/>
    <property type="evidence" value="ECO:0007669"/>
    <property type="project" value="UniProtKB-SubCell"/>
</dbReference>
<evidence type="ECO:0000259" key="6">
    <source>
        <dbReference type="PROSITE" id="PS50995"/>
    </source>
</evidence>
<dbReference type="InterPro" id="IPR036390">
    <property type="entry name" value="WH_DNA-bd_sf"/>
</dbReference>
<dbReference type="PANTHER" id="PTHR33164:SF5">
    <property type="entry name" value="ORGANIC HYDROPEROXIDE RESISTANCE TRANSCRIPTIONAL REGULATOR"/>
    <property type="match status" value="1"/>
</dbReference>
<dbReference type="STRING" id="1229783.C273_04760"/>
<dbReference type="eggNOG" id="COG1846">
    <property type="taxonomic scope" value="Bacteria"/>
</dbReference>
<dbReference type="InterPro" id="IPR055166">
    <property type="entry name" value="Transc_reg_Sar_Rot_HTH"/>
</dbReference>
<reference evidence="7 8" key="1">
    <citation type="journal article" date="2013" name="Genome Announc.">
        <title>Genome Sequence of Staphylococcus massiliensis Strain S46, Isolated from the Surface of Healthy Human Skin.</title>
        <authorList>
            <person name="Srivastav R."/>
            <person name="Singh A."/>
            <person name="Jangir P.K."/>
            <person name="Kumari C."/>
            <person name="Muduli S."/>
            <person name="Sharma R."/>
        </authorList>
    </citation>
    <scope>NUCLEOTIDE SEQUENCE [LARGE SCALE GENOMIC DNA]</scope>
    <source>
        <strain evidence="7 8">S46</strain>
    </source>
</reference>
<organism evidence="7 8">
    <name type="scientific">Staphylococcus massiliensis S46</name>
    <dbReference type="NCBI Taxonomy" id="1229783"/>
    <lineage>
        <taxon>Bacteria</taxon>
        <taxon>Bacillati</taxon>
        <taxon>Bacillota</taxon>
        <taxon>Bacilli</taxon>
        <taxon>Bacillales</taxon>
        <taxon>Staphylococcaceae</taxon>
        <taxon>Staphylococcus</taxon>
    </lineage>
</organism>
<evidence type="ECO:0000313" key="7">
    <source>
        <dbReference type="EMBL" id="EKU48493.1"/>
    </source>
</evidence>
<dbReference type="SMART" id="SM00347">
    <property type="entry name" value="HTH_MARR"/>
    <property type="match status" value="1"/>
</dbReference>
<dbReference type="PATRIC" id="fig|1229783.3.peg.960"/>
<dbReference type="Gene3D" id="1.10.10.10">
    <property type="entry name" value="Winged helix-like DNA-binding domain superfamily/Winged helix DNA-binding domain"/>
    <property type="match status" value="1"/>
</dbReference>
<keyword evidence="3" id="KW-0805">Transcription regulation</keyword>
<evidence type="ECO:0000256" key="2">
    <source>
        <dbReference type="ARBA" id="ARBA00022490"/>
    </source>
</evidence>
<keyword evidence="2" id="KW-0963">Cytoplasm</keyword>
<dbReference type="EMBL" id="AMSQ01000006">
    <property type="protein sequence ID" value="EKU48493.1"/>
    <property type="molecule type" value="Genomic_DNA"/>
</dbReference>
<keyword evidence="8" id="KW-1185">Reference proteome</keyword>
<comment type="caution">
    <text evidence="7">The sequence shown here is derived from an EMBL/GenBank/DDBJ whole genome shotgun (WGS) entry which is preliminary data.</text>
</comment>
<evidence type="ECO:0000256" key="1">
    <source>
        <dbReference type="ARBA" id="ARBA00004496"/>
    </source>
</evidence>
<dbReference type="GO" id="GO:0003677">
    <property type="term" value="F:DNA binding"/>
    <property type="evidence" value="ECO:0007669"/>
    <property type="project" value="UniProtKB-KW"/>
</dbReference>
<evidence type="ECO:0000256" key="4">
    <source>
        <dbReference type="ARBA" id="ARBA00023125"/>
    </source>
</evidence>
<proteinExistence type="predicted"/>
<keyword evidence="5" id="KW-0804">Transcription</keyword>
<dbReference type="GO" id="GO:0006950">
    <property type="term" value="P:response to stress"/>
    <property type="evidence" value="ECO:0007669"/>
    <property type="project" value="TreeGrafter"/>
</dbReference>
<dbReference type="PROSITE" id="PS50995">
    <property type="entry name" value="HTH_MARR_2"/>
    <property type="match status" value="1"/>
</dbReference>
<dbReference type="SUPFAM" id="SSF46785">
    <property type="entry name" value="Winged helix' DNA-binding domain"/>
    <property type="match status" value="1"/>
</dbReference>
<dbReference type="RefSeq" id="WP_009383045.1">
    <property type="nucleotide sequence ID" value="NZ_AMSQ01000006.1"/>
</dbReference>
<evidence type="ECO:0000256" key="3">
    <source>
        <dbReference type="ARBA" id="ARBA00023015"/>
    </source>
</evidence>
<dbReference type="AlphaFoldDB" id="K9AM95"/>
<dbReference type="OrthoDB" id="9806864at2"/>
<dbReference type="InterPro" id="IPR039422">
    <property type="entry name" value="MarR/SlyA-like"/>
</dbReference>
<dbReference type="InterPro" id="IPR036388">
    <property type="entry name" value="WH-like_DNA-bd_sf"/>
</dbReference>
<dbReference type="GO" id="GO:0003700">
    <property type="term" value="F:DNA-binding transcription factor activity"/>
    <property type="evidence" value="ECO:0007669"/>
    <property type="project" value="InterPro"/>
</dbReference>
<protein>
    <submittedName>
        <fullName evidence="7">MarR family transcriptional regulator</fullName>
    </submittedName>
</protein>
<dbReference type="Proteomes" id="UP000009885">
    <property type="component" value="Unassembled WGS sequence"/>
</dbReference>
<name>K9AM95_9STAP</name>
<comment type="subcellular location">
    <subcellularLocation>
        <location evidence="1">Cytoplasm</location>
    </subcellularLocation>
</comment>
<accession>K9AM95</accession>
<evidence type="ECO:0000313" key="8">
    <source>
        <dbReference type="Proteomes" id="UP000009885"/>
    </source>
</evidence>
<evidence type="ECO:0000256" key="5">
    <source>
        <dbReference type="ARBA" id="ARBA00023163"/>
    </source>
</evidence>
<dbReference type="InterPro" id="IPR000835">
    <property type="entry name" value="HTH_MarR-typ"/>
</dbReference>
<dbReference type="Pfam" id="PF22381">
    <property type="entry name" value="Staph_reg_Sar_Rot"/>
    <property type="match status" value="1"/>
</dbReference>
<dbReference type="PANTHER" id="PTHR33164">
    <property type="entry name" value="TRANSCRIPTIONAL REGULATOR, MARR FAMILY"/>
    <property type="match status" value="1"/>
</dbReference>
<keyword evidence="4" id="KW-0238">DNA-binding</keyword>
<feature type="domain" description="HTH marR-type" evidence="6">
    <location>
        <begin position="9"/>
        <end position="139"/>
    </location>
</feature>
<gene>
    <name evidence="7" type="ORF">C273_04760</name>
</gene>